<evidence type="ECO:0000313" key="3">
    <source>
        <dbReference type="EMBL" id="MFC5648493.1"/>
    </source>
</evidence>
<gene>
    <name evidence="3" type="ORF">ACFPYJ_05005</name>
</gene>
<dbReference type="InterPro" id="IPR027051">
    <property type="entry name" value="XdhC_Rossmann_dom"/>
</dbReference>
<dbReference type="Pfam" id="PF13478">
    <property type="entry name" value="XdhC_C"/>
    <property type="match status" value="1"/>
</dbReference>
<organism evidence="3 4">
    <name type="scientific">Paenibacillus solisilvae</name>
    <dbReference type="NCBI Taxonomy" id="2486751"/>
    <lineage>
        <taxon>Bacteria</taxon>
        <taxon>Bacillati</taxon>
        <taxon>Bacillota</taxon>
        <taxon>Bacilli</taxon>
        <taxon>Bacillales</taxon>
        <taxon>Paenibacillaceae</taxon>
        <taxon>Paenibacillus</taxon>
    </lineage>
</organism>
<dbReference type="EMBL" id="JBHSOW010000016">
    <property type="protein sequence ID" value="MFC5648493.1"/>
    <property type="molecule type" value="Genomic_DNA"/>
</dbReference>
<reference evidence="4" key="1">
    <citation type="journal article" date="2019" name="Int. J. Syst. Evol. Microbiol.">
        <title>The Global Catalogue of Microorganisms (GCM) 10K type strain sequencing project: providing services to taxonomists for standard genome sequencing and annotation.</title>
        <authorList>
            <consortium name="The Broad Institute Genomics Platform"/>
            <consortium name="The Broad Institute Genome Sequencing Center for Infectious Disease"/>
            <person name="Wu L."/>
            <person name="Ma J."/>
        </authorList>
    </citation>
    <scope>NUCLEOTIDE SEQUENCE [LARGE SCALE GENOMIC DNA]</scope>
    <source>
        <strain evidence="4">CGMCC 1.3240</strain>
    </source>
</reference>
<dbReference type="PANTHER" id="PTHR30388">
    <property type="entry name" value="ALDEHYDE OXIDOREDUCTASE MOLYBDENUM COFACTOR ASSEMBLY PROTEIN"/>
    <property type="match status" value="1"/>
</dbReference>
<dbReference type="PANTHER" id="PTHR30388:SF6">
    <property type="entry name" value="XANTHINE DEHYDROGENASE SUBUNIT A-RELATED"/>
    <property type="match status" value="1"/>
</dbReference>
<feature type="domain" description="XdhC Rossmann" evidence="2">
    <location>
        <begin position="177"/>
        <end position="311"/>
    </location>
</feature>
<dbReference type="Gene3D" id="3.40.50.720">
    <property type="entry name" value="NAD(P)-binding Rossmann-like Domain"/>
    <property type="match status" value="1"/>
</dbReference>
<dbReference type="Proteomes" id="UP001596047">
    <property type="component" value="Unassembled WGS sequence"/>
</dbReference>
<comment type="caution">
    <text evidence="3">The sequence shown here is derived from an EMBL/GenBank/DDBJ whole genome shotgun (WGS) entry which is preliminary data.</text>
</comment>
<keyword evidence="4" id="KW-1185">Reference proteome</keyword>
<feature type="domain" description="XdhC- CoxI" evidence="1">
    <location>
        <begin position="16"/>
        <end position="76"/>
    </location>
</feature>
<protein>
    <submittedName>
        <fullName evidence="3">XdhC family protein</fullName>
    </submittedName>
</protein>
<sequence>MDAYSILNAVQCLETDAVLATILSVNGHSYRKAGAMMVFSLNGCKLGSISPGCLEADLQERIDAVNGSGKSEIISYNMQSEEDPVWGESIGCGGAIRVLLEPIDREFRKFLSEALARMNSGRSVHLVRTIYAESIQYSIHPQGDVFMTKALTSTSQETDPAGGAETMRSDWVPKSRLLLFGGGNDAQAICRIAQAIDFQVIVADWRVLPDAETRYPGAQLVSGTGRMITRQLGIGCDDYLIICSHHLQRDREMLEQALPLRPKYIGVLGSQSRISKLFEGFAVTANVYAPVGLAIGADGPEEIAVSVAAELVSVRARARNECRRGVRLDEDCGVILGGWSEPKNGGGEAAARAVAGHYTRE</sequence>
<proteinExistence type="predicted"/>
<evidence type="ECO:0000313" key="4">
    <source>
        <dbReference type="Proteomes" id="UP001596047"/>
    </source>
</evidence>
<dbReference type="InterPro" id="IPR003777">
    <property type="entry name" value="XdhC_CoxI"/>
</dbReference>
<accession>A0ABW0VRE5</accession>
<name>A0ABW0VRE5_9BACL</name>
<evidence type="ECO:0000259" key="2">
    <source>
        <dbReference type="Pfam" id="PF13478"/>
    </source>
</evidence>
<dbReference type="Pfam" id="PF02625">
    <property type="entry name" value="XdhC_CoxI"/>
    <property type="match status" value="1"/>
</dbReference>
<dbReference type="InterPro" id="IPR052698">
    <property type="entry name" value="MoCofactor_Util/Proc"/>
</dbReference>
<dbReference type="RefSeq" id="WP_379186949.1">
    <property type="nucleotide sequence ID" value="NZ_JBHSOW010000016.1"/>
</dbReference>
<evidence type="ECO:0000259" key="1">
    <source>
        <dbReference type="Pfam" id="PF02625"/>
    </source>
</evidence>